<accession>A0A8D8QQ86</accession>
<proteinExistence type="predicted"/>
<evidence type="ECO:0000313" key="1">
    <source>
        <dbReference type="EMBL" id="CAG6636001.1"/>
    </source>
</evidence>
<reference evidence="1" key="1">
    <citation type="submission" date="2021-05" db="EMBL/GenBank/DDBJ databases">
        <authorList>
            <person name="Alioto T."/>
            <person name="Alioto T."/>
            <person name="Gomez Garrido J."/>
        </authorList>
    </citation>
    <scope>NUCLEOTIDE SEQUENCE</scope>
</reference>
<dbReference type="EMBL" id="HBUF01092249">
    <property type="protein sequence ID" value="CAG6636001.1"/>
    <property type="molecule type" value="Transcribed_RNA"/>
</dbReference>
<organism evidence="1">
    <name type="scientific">Cacopsylla melanoneura</name>
    <dbReference type="NCBI Taxonomy" id="428564"/>
    <lineage>
        <taxon>Eukaryota</taxon>
        <taxon>Metazoa</taxon>
        <taxon>Ecdysozoa</taxon>
        <taxon>Arthropoda</taxon>
        <taxon>Hexapoda</taxon>
        <taxon>Insecta</taxon>
        <taxon>Pterygota</taxon>
        <taxon>Neoptera</taxon>
        <taxon>Paraneoptera</taxon>
        <taxon>Hemiptera</taxon>
        <taxon>Sternorrhyncha</taxon>
        <taxon>Psylloidea</taxon>
        <taxon>Psyllidae</taxon>
        <taxon>Psyllinae</taxon>
        <taxon>Cacopsylla</taxon>
    </lineage>
</organism>
<protein>
    <submittedName>
        <fullName evidence="1">Uncharacterized protein</fullName>
    </submittedName>
</protein>
<dbReference type="AlphaFoldDB" id="A0A8D8QQ86"/>
<sequence length="109" mass="12393">MNFDMFDAQHAVQQCKIVGFGILKFPRAGYFNLLTWLQPMTRWEREVTVKNGCMGKPAEWNKKKWNAMSYGSLCSTVFSSKLTLCPMGLCVPRCFLVKPEFAGMTAGLR</sequence>
<name>A0A8D8QQ86_9HEMI</name>